<dbReference type="OrthoDB" id="9801383at2"/>
<dbReference type="Pfam" id="PF05787">
    <property type="entry name" value="PhoX"/>
    <property type="match status" value="1"/>
</dbReference>
<feature type="region of interest" description="Disordered" evidence="1">
    <location>
        <begin position="178"/>
        <end position="199"/>
    </location>
</feature>
<organism evidence="2 3">
    <name type="scientific">Salinisphaera japonica YTM-1</name>
    <dbReference type="NCBI Taxonomy" id="1209778"/>
    <lineage>
        <taxon>Bacteria</taxon>
        <taxon>Pseudomonadati</taxon>
        <taxon>Pseudomonadota</taxon>
        <taxon>Gammaproteobacteria</taxon>
        <taxon>Salinisphaerales</taxon>
        <taxon>Salinisphaeraceae</taxon>
        <taxon>Salinisphaera</taxon>
    </lineage>
</organism>
<name>A0A423PPL6_9GAMM</name>
<evidence type="ECO:0000313" key="3">
    <source>
        <dbReference type="Proteomes" id="UP000285310"/>
    </source>
</evidence>
<protein>
    <submittedName>
        <fullName evidence="2">Phosphatase</fullName>
    </submittedName>
</protein>
<reference evidence="2 3" key="1">
    <citation type="submission" date="2013-10" db="EMBL/GenBank/DDBJ databases">
        <title>Salinisphaera japonica YTM-1 Genome Sequencing.</title>
        <authorList>
            <person name="Lai Q."/>
            <person name="Li C."/>
            <person name="Shao Z."/>
        </authorList>
    </citation>
    <scope>NUCLEOTIDE SEQUENCE [LARGE SCALE GENOMIC DNA]</scope>
    <source>
        <strain evidence="2 3">YTM-1</strain>
    </source>
</reference>
<feature type="compositionally biased region" description="Polar residues" evidence="1">
    <location>
        <begin position="56"/>
        <end position="66"/>
    </location>
</feature>
<gene>
    <name evidence="2" type="ORF">SAJA_09200</name>
</gene>
<dbReference type="AlphaFoldDB" id="A0A423PPL6"/>
<proteinExistence type="predicted"/>
<evidence type="ECO:0000313" key="2">
    <source>
        <dbReference type="EMBL" id="ROO27488.1"/>
    </source>
</evidence>
<keyword evidence="3" id="KW-1185">Reference proteome</keyword>
<dbReference type="PANTHER" id="PTHR35399:SF2">
    <property type="entry name" value="DUF839 DOMAIN-CONTAINING PROTEIN"/>
    <property type="match status" value="1"/>
</dbReference>
<comment type="caution">
    <text evidence="2">The sequence shown here is derived from an EMBL/GenBank/DDBJ whole genome shotgun (WGS) entry which is preliminary data.</text>
</comment>
<dbReference type="Proteomes" id="UP000285310">
    <property type="component" value="Unassembled WGS sequence"/>
</dbReference>
<feature type="compositionally biased region" description="Basic and acidic residues" evidence="1">
    <location>
        <begin position="187"/>
        <end position="199"/>
    </location>
</feature>
<accession>A0A423PPL6</accession>
<dbReference type="InterPro" id="IPR008557">
    <property type="entry name" value="PhoX"/>
</dbReference>
<dbReference type="EMBL" id="AYKG01000026">
    <property type="protein sequence ID" value="ROO27488.1"/>
    <property type="molecule type" value="Genomic_DNA"/>
</dbReference>
<feature type="region of interest" description="Disordered" evidence="1">
    <location>
        <begin position="56"/>
        <end position="80"/>
    </location>
</feature>
<sequence>MSSEIEDHRLFNDSENEPFSTVLERRVSRRNIMRGGLGAAAATMFAGFGATGCSDDNNVDTDSGGNDSAGGGMNPDTGMDDSDLSAAMALAFRAVAGQNGDRVSVPDGYSAQVLIPWGTPINASAPEFSADLAYTPEIQANTVGMNHDGMHNFALAEDTASSDFILALNNEYIDQSALWAPQGGPSGREDGEGGRPPAEVRTEINAHGVTIMRVTRDDDGQWAPADDTRYNRRITSATPCKLAGPVAGSAYAITAYSNDGTSTRGTNNNCANGYTPWGTYLTCEENWPAVFRKDAGREADDDRLGILTGGTRYGWETAAKLADDTDGEFSRFDATPRAETAAGDYRNEPRTFGYIVEIDPYTRESRPVKRTALGRFRHEGCWPGKLVAGQPVVFYTGHDSRNEYIYKFVSDTPWNPADAHMIGGSYDRLAIGDKYMNAGTLYAARFNADGSGEWLPLTPDATVADGSQTLASALNLAADDQAGVIINTCDAADWMGATPMDRPEWGTVDPDSGAVYMTLTNNSDRTEDDSQATFTEGGDAITDNGVGYATAPVNAANPRADNENGQVIRWVEPAVGATTFEWDIFVFGSIPQSGADDNLSNLGADNYFSSCDGLWYDDRGDGKGILWIETDSGSEYTNDQVLAVIPQNVSAGANDPSIINSANQTELKRFAVGPNGCEVTGIFATPDKSALFINIQHPANWPAGTDATRDTQGRIRPRASTVVIQKTDGGPVAV</sequence>
<dbReference type="RefSeq" id="WP_123658343.1">
    <property type="nucleotide sequence ID" value="NZ_AYKG01000026.1"/>
</dbReference>
<dbReference type="InParanoid" id="A0A423PPL6"/>
<evidence type="ECO:0000256" key="1">
    <source>
        <dbReference type="SAM" id="MobiDB-lite"/>
    </source>
</evidence>
<feature type="region of interest" description="Disordered" evidence="1">
    <location>
        <begin position="525"/>
        <end position="546"/>
    </location>
</feature>
<dbReference type="PANTHER" id="PTHR35399">
    <property type="entry name" value="SLR8030 PROTEIN"/>
    <property type="match status" value="1"/>
</dbReference>